<comment type="similarity">
    <text evidence="2">Belongs to the glycosyl hydrolase 2 family.</text>
</comment>
<dbReference type="AlphaFoldDB" id="A4BH96"/>
<dbReference type="InterPro" id="IPR013783">
    <property type="entry name" value="Ig-like_fold"/>
</dbReference>
<dbReference type="InterPro" id="IPR041625">
    <property type="entry name" value="Beta-mannosidase_Ig"/>
</dbReference>
<evidence type="ECO:0000256" key="1">
    <source>
        <dbReference type="ARBA" id="ARBA00000829"/>
    </source>
</evidence>
<dbReference type="OrthoDB" id="9758603at2"/>
<dbReference type="Pfam" id="PF17753">
    <property type="entry name" value="Ig_mannosidase"/>
    <property type="match status" value="1"/>
</dbReference>
<dbReference type="GO" id="GO:0004567">
    <property type="term" value="F:beta-mannosidase activity"/>
    <property type="evidence" value="ECO:0007669"/>
    <property type="project" value="UniProtKB-EC"/>
</dbReference>
<dbReference type="HOGENOM" id="CLU_005015_3_2_6"/>
<comment type="caution">
    <text evidence="10">The sequence shown here is derived from an EMBL/GenBank/DDBJ whole genome shotgun (WGS) entry which is preliminary data.</text>
</comment>
<comment type="catalytic activity">
    <reaction evidence="1">
        <text>Hydrolysis of terminal, non-reducing beta-D-mannose residues in beta-D-mannosides.</text>
        <dbReference type="EC" id="3.2.1.25"/>
    </reaction>
</comment>
<evidence type="ECO:0000313" key="10">
    <source>
        <dbReference type="EMBL" id="EAR08444.1"/>
    </source>
</evidence>
<evidence type="ECO:0000256" key="5">
    <source>
        <dbReference type="ARBA" id="ARBA00023180"/>
    </source>
</evidence>
<keyword evidence="6" id="KW-0326">Glycosidase</keyword>
<dbReference type="Proteomes" id="UP000005953">
    <property type="component" value="Unassembled WGS sequence"/>
</dbReference>
<accession>A4BH96</accession>
<dbReference type="EC" id="3.2.1.25" evidence="3"/>
<dbReference type="InterPro" id="IPR054593">
    <property type="entry name" value="Beta-mannosidase-like_N2"/>
</dbReference>
<dbReference type="FunFam" id="3.20.20.80:FF:000050">
    <property type="entry name" value="Beta-mannosidase B"/>
    <property type="match status" value="1"/>
</dbReference>
<feature type="domain" description="Beta-mannosidase Ig-fold" evidence="8">
    <location>
        <begin position="737"/>
        <end position="798"/>
    </location>
</feature>
<dbReference type="EMBL" id="AAOE01000020">
    <property type="protein sequence ID" value="EAR08444.1"/>
    <property type="molecule type" value="Genomic_DNA"/>
</dbReference>
<reference evidence="10 11" key="1">
    <citation type="submission" date="2006-02" db="EMBL/GenBank/DDBJ databases">
        <authorList>
            <person name="Pinhassi J."/>
            <person name="Pedros-Alio C."/>
            <person name="Ferriera S."/>
            <person name="Johnson J."/>
            <person name="Kravitz S."/>
            <person name="Halpern A."/>
            <person name="Remington K."/>
            <person name="Beeson K."/>
            <person name="Tran B."/>
            <person name="Rogers Y.-H."/>
            <person name="Friedman R."/>
            <person name="Venter J.C."/>
        </authorList>
    </citation>
    <scope>NUCLEOTIDE SEQUENCE [LARGE SCALE GENOMIC DNA]</scope>
    <source>
        <strain evidence="10 11">MED297</strain>
    </source>
</reference>
<sequence>MTRALLDGHWTVTCPDIGFSTQTQLPFEAHRTLLDAGKIPHPYIGDNESAIQWVAEKAWTLTTHFSLTEAQLNADWSELSFRQLDTVAEIFINDQPVLNASNQFREHRVDLKNVARVGENELRIELKPAATEAADRASRLPFPVPYSEGNNQIPHMNTLRKTQCHAGWDWGICLMVTGLYEAPTLTWGNGTRILSTTVDQSLENDQLIATCTVEIEVYSNTQSNDQQTLALSLGDTHDTVTFEARPGRQRLEHRLTIEQPNLWWPAGYGEQPLTTLTVNSQGDEWSRRIGLRELNIRTEPDAVGTPLVVQVNGVDIFCKGANWIPADALTLDSTEPRYRDLLESAKAANMNMLRVWGGGMYERDTFYDLCDELGLLVWQDLMFACSLYPSTPEFLEDVTEELNDQVRRLQHHPSIALWCGDNEVIGALTWYPESINNRDRYVVNYDRLNRTLEQAMTTLDPSRRFWPSSPCNGSLDYGDAWHDDASGDMHFWDVWHSGKSFDAFYSVQPRFCSEFGFQSFPSMTTVREFAQPDDWNLTSPVMENHQKNPRGNSIIIEMISRYFRFPKSFEHTLYLSQVQQAVAIKTAVEYWRSLRPVCMGTLYWQLNDNWPVASWSSLEHGGHWKQLHYHAKRFYAPVLVTLARQPDQNTHALMGINDTLTPVALKGQLCQRDLMGNVLEAFPVDCTLPPQSSTELLVLTDERYRTEANNRFWSYEDDDDQRNNTFYAGPWKRMNLPTASIDIAIVQQADRLSVTLTTDVPAHFVQLGWAGTEGFNGHFSDNSFTLLPDKPKTLTWCGSIQQEHVEASALIVHHLRDSY</sequence>
<evidence type="ECO:0000256" key="3">
    <source>
        <dbReference type="ARBA" id="ARBA00012754"/>
    </source>
</evidence>
<evidence type="ECO:0000256" key="4">
    <source>
        <dbReference type="ARBA" id="ARBA00022801"/>
    </source>
</evidence>
<keyword evidence="11" id="KW-1185">Reference proteome</keyword>
<proteinExistence type="inferred from homology"/>
<keyword evidence="5" id="KW-0325">Glycoprotein</keyword>
<evidence type="ECO:0000259" key="9">
    <source>
        <dbReference type="Pfam" id="PF22666"/>
    </source>
</evidence>
<evidence type="ECO:0000256" key="6">
    <source>
        <dbReference type="ARBA" id="ARBA00023295"/>
    </source>
</evidence>
<dbReference type="Pfam" id="PF00703">
    <property type="entry name" value="Glyco_hydro_2"/>
    <property type="match status" value="1"/>
</dbReference>
<gene>
    <name evidence="10" type="ORF">MED297_17667</name>
</gene>
<dbReference type="InterPro" id="IPR006102">
    <property type="entry name" value="Ig-like_GH2"/>
</dbReference>
<dbReference type="InterPro" id="IPR036156">
    <property type="entry name" value="Beta-gal/glucu_dom_sf"/>
</dbReference>
<dbReference type="SUPFAM" id="SSF49785">
    <property type="entry name" value="Galactose-binding domain-like"/>
    <property type="match status" value="1"/>
</dbReference>
<protein>
    <recommendedName>
        <fullName evidence="3">beta-mannosidase</fullName>
        <ecNumber evidence="3">3.2.1.25</ecNumber>
    </recommendedName>
</protein>
<evidence type="ECO:0000259" key="7">
    <source>
        <dbReference type="Pfam" id="PF00703"/>
    </source>
</evidence>
<evidence type="ECO:0000313" key="11">
    <source>
        <dbReference type="Proteomes" id="UP000005953"/>
    </source>
</evidence>
<dbReference type="Gene3D" id="2.60.120.260">
    <property type="entry name" value="Galactose-binding domain-like"/>
    <property type="match status" value="1"/>
</dbReference>
<dbReference type="STRING" id="314283.MED297_17667"/>
<dbReference type="Pfam" id="PF22666">
    <property type="entry name" value="Glyco_hydro_2_N2"/>
    <property type="match status" value="1"/>
</dbReference>
<dbReference type="PANTHER" id="PTHR43730:SF1">
    <property type="entry name" value="BETA-MANNOSIDASE"/>
    <property type="match status" value="1"/>
</dbReference>
<evidence type="ECO:0000256" key="2">
    <source>
        <dbReference type="ARBA" id="ARBA00007401"/>
    </source>
</evidence>
<dbReference type="Gene3D" id="3.20.20.80">
    <property type="entry name" value="Glycosidases"/>
    <property type="match status" value="1"/>
</dbReference>
<evidence type="ECO:0000259" key="8">
    <source>
        <dbReference type="Pfam" id="PF17753"/>
    </source>
</evidence>
<dbReference type="PANTHER" id="PTHR43730">
    <property type="entry name" value="BETA-MANNOSIDASE"/>
    <property type="match status" value="1"/>
</dbReference>
<dbReference type="Gene3D" id="2.60.40.10">
    <property type="entry name" value="Immunoglobulins"/>
    <property type="match status" value="2"/>
</dbReference>
<feature type="domain" description="Glycoside hydrolase family 2 immunoglobulin-like beta-sandwich" evidence="7">
    <location>
        <begin position="191"/>
        <end position="292"/>
    </location>
</feature>
<dbReference type="InterPro" id="IPR050887">
    <property type="entry name" value="Beta-mannosidase_GH2"/>
</dbReference>
<feature type="domain" description="Beta-mannosidase-like galactose-binding" evidence="9">
    <location>
        <begin position="10"/>
        <end position="180"/>
    </location>
</feature>
<dbReference type="InterPro" id="IPR017853">
    <property type="entry name" value="GH"/>
</dbReference>
<dbReference type="SUPFAM" id="SSF51445">
    <property type="entry name" value="(Trans)glycosidases"/>
    <property type="match status" value="1"/>
</dbReference>
<dbReference type="RefSeq" id="WP_008043953.1">
    <property type="nucleotide sequence ID" value="NZ_CH724150.1"/>
</dbReference>
<dbReference type="GO" id="GO:0006516">
    <property type="term" value="P:glycoprotein catabolic process"/>
    <property type="evidence" value="ECO:0007669"/>
    <property type="project" value="TreeGrafter"/>
</dbReference>
<name>A4BH96_9GAMM</name>
<keyword evidence="4" id="KW-0378">Hydrolase</keyword>
<organism evidence="10 11">
    <name type="scientific">Reinekea blandensis MED297</name>
    <dbReference type="NCBI Taxonomy" id="314283"/>
    <lineage>
        <taxon>Bacteria</taxon>
        <taxon>Pseudomonadati</taxon>
        <taxon>Pseudomonadota</taxon>
        <taxon>Gammaproteobacteria</taxon>
        <taxon>Oceanospirillales</taxon>
        <taxon>Saccharospirillaceae</taxon>
        <taxon>Reinekea</taxon>
    </lineage>
</organism>
<dbReference type="InterPro" id="IPR008979">
    <property type="entry name" value="Galactose-bd-like_sf"/>
</dbReference>
<dbReference type="GO" id="GO:0005975">
    <property type="term" value="P:carbohydrate metabolic process"/>
    <property type="evidence" value="ECO:0007669"/>
    <property type="project" value="InterPro"/>
</dbReference>
<dbReference type="SUPFAM" id="SSF49303">
    <property type="entry name" value="beta-Galactosidase/glucuronidase domain"/>
    <property type="match status" value="2"/>
</dbReference>